<keyword evidence="3" id="KW-1185">Reference proteome</keyword>
<dbReference type="AlphaFoldDB" id="A4CLZ6"/>
<sequence length="233" mass="25540">MDVFGKALMDYHQGNPAGDLVSHSSLGDSEVVPPSYFFRDFPGMPYLEQTALTLARGRVLDVGSAAGCHSLCLQERGLDVTALDSSPGALQVAAERGVQQPVLADIREYRVGDFDTLLLLMNGIGLAGRRAGLTPFLRHLKSLLAPGGQILADSSDIIYMFDRDPDGGVWVPGDREYYGEVTYLWEYGGQRSEAFSWLFADWETLGEAAREAGLEAELLEHGNHFDYLARLSH</sequence>
<dbReference type="RefSeq" id="WP_015754009.1">
    <property type="nucleotide sequence ID" value="NC_013222.1"/>
</dbReference>
<dbReference type="Proteomes" id="UP000009049">
    <property type="component" value="Chromosome"/>
</dbReference>
<accession>A4CLZ6</accession>
<dbReference type="HOGENOM" id="CLU_071501_0_0_10"/>
<dbReference type="Gene3D" id="3.40.50.150">
    <property type="entry name" value="Vaccinia Virus protein VP39"/>
    <property type="match status" value="1"/>
</dbReference>
<dbReference type="OrthoDB" id="1143568at2"/>
<dbReference type="GO" id="GO:0008168">
    <property type="term" value="F:methyltransferase activity"/>
    <property type="evidence" value="ECO:0007669"/>
    <property type="project" value="UniProtKB-KW"/>
</dbReference>
<dbReference type="InterPro" id="IPR029063">
    <property type="entry name" value="SAM-dependent_MTases_sf"/>
</dbReference>
<evidence type="ECO:0000313" key="3">
    <source>
        <dbReference type="Proteomes" id="UP000009049"/>
    </source>
</evidence>
<dbReference type="SUPFAM" id="SSF53335">
    <property type="entry name" value="S-adenosyl-L-methionine-dependent methyltransferases"/>
    <property type="match status" value="1"/>
</dbReference>
<dbReference type="EMBL" id="CP001712">
    <property type="protein sequence ID" value="EAR14688.1"/>
    <property type="molecule type" value="Genomic_DNA"/>
</dbReference>
<proteinExistence type="predicted"/>
<dbReference type="InterPro" id="IPR041698">
    <property type="entry name" value="Methyltransf_25"/>
</dbReference>
<name>A4CLZ6_ROBBH</name>
<dbReference type="GO" id="GO:0032259">
    <property type="term" value="P:methylation"/>
    <property type="evidence" value="ECO:0007669"/>
    <property type="project" value="UniProtKB-KW"/>
</dbReference>
<dbReference type="CDD" id="cd02440">
    <property type="entry name" value="AdoMet_MTases"/>
    <property type="match status" value="1"/>
</dbReference>
<dbReference type="Pfam" id="PF13649">
    <property type="entry name" value="Methyltransf_25"/>
    <property type="match status" value="1"/>
</dbReference>
<dbReference type="STRING" id="313596.RB2501_10197"/>
<keyword evidence="2" id="KW-0808">Transferase</keyword>
<organism evidence="2 3">
    <name type="scientific">Robiginitalea biformata (strain ATCC BAA-864 / DSM 15991 / KCTC 12146 / HTCC2501)</name>
    <dbReference type="NCBI Taxonomy" id="313596"/>
    <lineage>
        <taxon>Bacteria</taxon>
        <taxon>Pseudomonadati</taxon>
        <taxon>Bacteroidota</taxon>
        <taxon>Flavobacteriia</taxon>
        <taxon>Flavobacteriales</taxon>
        <taxon>Flavobacteriaceae</taxon>
        <taxon>Robiginitalea</taxon>
    </lineage>
</organism>
<gene>
    <name evidence="2" type="ordered locus">RB2501_10197</name>
</gene>
<evidence type="ECO:0000313" key="2">
    <source>
        <dbReference type="EMBL" id="EAR14688.1"/>
    </source>
</evidence>
<protein>
    <submittedName>
        <fullName evidence="2">Putative methyltransferase</fullName>
    </submittedName>
</protein>
<evidence type="ECO:0000259" key="1">
    <source>
        <dbReference type="Pfam" id="PF13649"/>
    </source>
</evidence>
<keyword evidence="2" id="KW-0489">Methyltransferase</keyword>
<feature type="domain" description="Methyltransferase" evidence="1">
    <location>
        <begin position="59"/>
        <end position="148"/>
    </location>
</feature>
<dbReference type="eggNOG" id="COG2227">
    <property type="taxonomic scope" value="Bacteria"/>
</dbReference>
<reference evidence="2 3" key="1">
    <citation type="journal article" date="2009" name="J. Bacteriol.">
        <title>Complete genome sequence of Robiginitalea biformata HTCC2501.</title>
        <authorList>
            <person name="Oh H.M."/>
            <person name="Giovannoni S.J."/>
            <person name="Lee K."/>
            <person name="Ferriera S."/>
            <person name="Johnson J."/>
            <person name="Cho J.C."/>
        </authorList>
    </citation>
    <scope>NUCLEOTIDE SEQUENCE [LARGE SCALE GENOMIC DNA]</scope>
    <source>
        <strain evidence="3">ATCC BAA-864 / HTCC2501 / KCTC 12146</strain>
    </source>
</reference>
<dbReference type="KEGG" id="rbi:RB2501_10197"/>